<keyword evidence="2" id="KW-1185">Reference proteome</keyword>
<organism evidence="1 2">
    <name type="scientific">Natronobacterium texcoconense</name>
    <dbReference type="NCBI Taxonomy" id="1095778"/>
    <lineage>
        <taxon>Archaea</taxon>
        <taxon>Methanobacteriati</taxon>
        <taxon>Methanobacteriota</taxon>
        <taxon>Stenosarchaea group</taxon>
        <taxon>Halobacteria</taxon>
        <taxon>Halobacteriales</taxon>
        <taxon>Natrialbaceae</taxon>
        <taxon>Natronobacterium</taxon>
    </lineage>
</organism>
<dbReference type="OrthoDB" id="186995at2157"/>
<dbReference type="STRING" id="1095778.SAMN04489842_0253"/>
<dbReference type="Proteomes" id="UP000198848">
    <property type="component" value="Unassembled WGS sequence"/>
</dbReference>
<evidence type="ECO:0000313" key="1">
    <source>
        <dbReference type="EMBL" id="SDQ25875.1"/>
    </source>
</evidence>
<sequence>MGGQRVRRRRILAASSGFLAGAVAGCLDPPAGEDDPELGDPEPYVEVELSGIPGDPHLDPPVVHLVDGGILEWVVESGSHDVTAYHPATYRNQQRIPEDADPWTSAELIGEEASFDHQFDGEGVYDYACTTHEDEGAVGSIVVGWPDPDDQPGLSPPSGEYPDAAIEELERYNERVRKFLEEAHR</sequence>
<accession>A0A1H0ZED9</accession>
<protein>
    <submittedName>
        <fullName evidence="1">Plastocyanin</fullName>
    </submittedName>
</protein>
<dbReference type="RefSeq" id="WP_090376160.1">
    <property type="nucleotide sequence ID" value="NZ_FNLC01000001.1"/>
</dbReference>
<reference evidence="2" key="1">
    <citation type="submission" date="2016-10" db="EMBL/GenBank/DDBJ databases">
        <authorList>
            <person name="Varghese N."/>
            <person name="Submissions S."/>
        </authorList>
    </citation>
    <scope>NUCLEOTIDE SEQUENCE [LARGE SCALE GENOMIC DNA]</scope>
    <source>
        <strain evidence="2">DSM 24767</strain>
    </source>
</reference>
<dbReference type="PROSITE" id="PS51257">
    <property type="entry name" value="PROKAR_LIPOPROTEIN"/>
    <property type="match status" value="1"/>
</dbReference>
<name>A0A1H0ZED9_NATTX</name>
<dbReference type="AlphaFoldDB" id="A0A1H0ZED9"/>
<dbReference type="Gene3D" id="2.60.40.420">
    <property type="entry name" value="Cupredoxins - blue copper proteins"/>
    <property type="match status" value="1"/>
</dbReference>
<proteinExistence type="predicted"/>
<dbReference type="EMBL" id="FNLC01000001">
    <property type="protein sequence ID" value="SDQ25875.1"/>
    <property type="molecule type" value="Genomic_DNA"/>
</dbReference>
<dbReference type="InterPro" id="IPR008972">
    <property type="entry name" value="Cupredoxin"/>
</dbReference>
<dbReference type="SUPFAM" id="SSF49503">
    <property type="entry name" value="Cupredoxins"/>
    <property type="match status" value="1"/>
</dbReference>
<evidence type="ECO:0000313" key="2">
    <source>
        <dbReference type="Proteomes" id="UP000198848"/>
    </source>
</evidence>
<gene>
    <name evidence="1" type="ORF">SAMN04489842_0253</name>
</gene>